<protein>
    <submittedName>
        <fullName evidence="6">Uncharacterized protein</fullName>
    </submittedName>
</protein>
<dbReference type="InterPro" id="IPR038739">
    <property type="entry name" value="ARMC8/Vid28"/>
</dbReference>
<dbReference type="GO" id="GO:0034657">
    <property type="term" value="C:GID complex"/>
    <property type="evidence" value="ECO:0007669"/>
    <property type="project" value="TreeGrafter"/>
</dbReference>
<dbReference type="InterPro" id="IPR011989">
    <property type="entry name" value="ARM-like"/>
</dbReference>
<dbReference type="PANTHER" id="PTHR15651:SF7">
    <property type="entry name" value="ARMADILLO REPEAT-CONTAINING PROTEIN 8"/>
    <property type="match status" value="1"/>
</dbReference>
<gene>
    <name evidence="6" type="ORF">CRG98_037088</name>
</gene>
<comment type="caution">
    <text evidence="6">The sequence shown here is derived from an EMBL/GenBank/DDBJ whole genome shotgun (WGS) entry which is preliminary data.</text>
</comment>
<reference evidence="6 7" key="1">
    <citation type="submission" date="2017-11" db="EMBL/GenBank/DDBJ databases">
        <title>De-novo sequencing of pomegranate (Punica granatum L.) genome.</title>
        <authorList>
            <person name="Akparov Z."/>
            <person name="Amiraslanov A."/>
            <person name="Hajiyeva S."/>
            <person name="Abbasov M."/>
            <person name="Kaur K."/>
            <person name="Hamwieh A."/>
            <person name="Solovyev V."/>
            <person name="Salamov A."/>
            <person name="Braich B."/>
            <person name="Kosarev P."/>
            <person name="Mahmoud A."/>
            <person name="Hajiyev E."/>
            <person name="Babayeva S."/>
            <person name="Izzatullayeva V."/>
            <person name="Mammadov A."/>
            <person name="Mammadov A."/>
            <person name="Sharifova S."/>
            <person name="Ojaghi J."/>
            <person name="Eynullazada K."/>
            <person name="Bayramov B."/>
            <person name="Abdulazimova A."/>
            <person name="Shahmuradov I."/>
        </authorList>
    </citation>
    <scope>NUCLEOTIDE SEQUENCE [LARGE SCALE GENOMIC DNA]</scope>
    <source>
        <strain evidence="7">cv. AG2017</strain>
        <tissue evidence="6">Leaf</tissue>
    </source>
</reference>
<dbReference type="GO" id="GO:0005634">
    <property type="term" value="C:nucleus"/>
    <property type="evidence" value="ECO:0007669"/>
    <property type="project" value="UniProtKB-SubCell"/>
</dbReference>
<evidence type="ECO:0000256" key="5">
    <source>
        <dbReference type="ARBA" id="ARBA00023242"/>
    </source>
</evidence>
<dbReference type="Proteomes" id="UP000233551">
    <property type="component" value="Unassembled WGS sequence"/>
</dbReference>
<dbReference type="FunFam" id="1.25.10.10:FF:000416">
    <property type="entry name" value="Armadillo repeat-containing protein 8"/>
    <property type="match status" value="1"/>
</dbReference>
<keyword evidence="4" id="KW-0677">Repeat</keyword>
<dbReference type="InterPro" id="IPR000225">
    <property type="entry name" value="Armadillo"/>
</dbReference>
<dbReference type="SMART" id="SM00185">
    <property type="entry name" value="ARM"/>
    <property type="match status" value="6"/>
</dbReference>
<proteinExistence type="predicted"/>
<dbReference type="PROSITE" id="PS50176">
    <property type="entry name" value="ARM_REPEAT"/>
    <property type="match status" value="1"/>
</dbReference>
<dbReference type="Pfam" id="PF00514">
    <property type="entry name" value="Arm"/>
    <property type="match status" value="2"/>
</dbReference>
<evidence type="ECO:0000256" key="3">
    <source>
        <dbReference type="ARBA" id="ARBA00022490"/>
    </source>
</evidence>
<organism evidence="6 7">
    <name type="scientific">Punica granatum</name>
    <name type="common">Pomegranate</name>
    <dbReference type="NCBI Taxonomy" id="22663"/>
    <lineage>
        <taxon>Eukaryota</taxon>
        <taxon>Viridiplantae</taxon>
        <taxon>Streptophyta</taxon>
        <taxon>Embryophyta</taxon>
        <taxon>Tracheophyta</taxon>
        <taxon>Spermatophyta</taxon>
        <taxon>Magnoliopsida</taxon>
        <taxon>eudicotyledons</taxon>
        <taxon>Gunneridae</taxon>
        <taxon>Pentapetalae</taxon>
        <taxon>rosids</taxon>
        <taxon>malvids</taxon>
        <taxon>Myrtales</taxon>
        <taxon>Lythraceae</taxon>
        <taxon>Punica</taxon>
    </lineage>
</organism>
<dbReference type="GeneID" id="116211105"/>
<dbReference type="OrthoDB" id="5559898at2759"/>
<evidence type="ECO:0000256" key="4">
    <source>
        <dbReference type="ARBA" id="ARBA00022737"/>
    </source>
</evidence>
<name>A0A2I0IER8_PUNGR</name>
<evidence type="ECO:0000256" key="2">
    <source>
        <dbReference type="ARBA" id="ARBA00004496"/>
    </source>
</evidence>
<keyword evidence="3" id="KW-0963">Cytoplasm</keyword>
<evidence type="ECO:0000313" key="6">
    <source>
        <dbReference type="EMBL" id="PKI42499.1"/>
    </source>
</evidence>
<dbReference type="GO" id="GO:0005737">
    <property type="term" value="C:cytoplasm"/>
    <property type="evidence" value="ECO:0007669"/>
    <property type="project" value="UniProtKB-SubCell"/>
</dbReference>
<dbReference type="STRING" id="22663.A0A2I0IER8"/>
<evidence type="ECO:0000313" key="7">
    <source>
        <dbReference type="Proteomes" id="UP000233551"/>
    </source>
</evidence>
<dbReference type="InterPro" id="IPR016024">
    <property type="entry name" value="ARM-type_fold"/>
</dbReference>
<dbReference type="SUPFAM" id="SSF48371">
    <property type="entry name" value="ARM repeat"/>
    <property type="match status" value="1"/>
</dbReference>
<sequence>MPSSVSPATSASRPSTDLVARLSSSDLQVQLKALRDIKNQIIGNRTKKLTFIKLGAVPAVASVLADAFDAASCCASSSDLVVQSAAALGSFACGVDAGVRAVIDAGALPYFVRLLSSSDEKVVDSGARSLKMIYQSKLAPKYDFSEKVNMDFLLSLLNSENENVNGLGAGIITHSCETSAEQKVLCDNGVLLKLIDFLEGSISQRDASLESLASVMKDNTEVTSKFVEYEGGRALNLLVKLTSERSTRTRLLACACLIIIRNVSPGYLKGKGIETKLICYLLELLEEPGQVGDEASFTLSSFIEDKEDLQKLAFDANAIDLLCTHLQKDLLQPQRLEGILLALAHICSRLEVCRAKLLPMQAFDSVNDALRHDCADVRAAACMCMRSVSRSVQNLSAGFFMNEKIVLPLLQLLHDPTLSVQLAALRAISNIVVDFRTRKSSFVRWGGVKQLVQLSMSMNPSIRSNSLWALKNLTFDADNKCKEGVYGELTASSLASLIGDPEPPVQEQALALVRNLIDGSLDSVQYVFAEDSIVLDAVGRQLQRASTAEVGMQGMYVLCNVASGGEVHKDAVMDQLLRDTKNSSSPFITQFLQSNDSRLRTASVWVVVNLTTPSCRGVSSRIGKLRNAGIISQLKNMVNDPCLDVKLRVRTILGQYMTFGDS</sequence>
<comment type="subcellular location">
    <subcellularLocation>
        <location evidence="2">Cytoplasm</location>
    </subcellularLocation>
    <subcellularLocation>
        <location evidence="1">Nucleus</location>
    </subcellularLocation>
</comment>
<keyword evidence="7" id="KW-1185">Reference proteome</keyword>
<dbReference type="PANTHER" id="PTHR15651">
    <property type="entry name" value="ARMADILLO REPEAT-CONTAINING PROTEIN 8"/>
    <property type="match status" value="1"/>
</dbReference>
<evidence type="ECO:0000256" key="1">
    <source>
        <dbReference type="ARBA" id="ARBA00004123"/>
    </source>
</evidence>
<dbReference type="GO" id="GO:0043161">
    <property type="term" value="P:proteasome-mediated ubiquitin-dependent protein catabolic process"/>
    <property type="evidence" value="ECO:0007669"/>
    <property type="project" value="TreeGrafter"/>
</dbReference>
<dbReference type="AlphaFoldDB" id="A0A2I0IER8"/>
<keyword evidence="5" id="KW-0539">Nucleus</keyword>
<dbReference type="Gene3D" id="1.25.10.10">
    <property type="entry name" value="Leucine-rich Repeat Variant"/>
    <property type="match status" value="2"/>
</dbReference>
<accession>A0A2I0IER8</accession>
<dbReference type="EMBL" id="PGOL01003151">
    <property type="protein sequence ID" value="PKI42499.1"/>
    <property type="molecule type" value="Genomic_DNA"/>
</dbReference>